<keyword evidence="2" id="KW-0966">Cell projection</keyword>
<name>A0A6G3MKI5_HENSL</name>
<reference evidence="2" key="1">
    <citation type="submission" date="2018-11" db="EMBL/GenBank/DDBJ databases">
        <title>Henneguya salminicola genome and transcriptome.</title>
        <authorList>
            <person name="Yahalomi D."/>
            <person name="Atkinson S.D."/>
            <person name="Neuhof M."/>
            <person name="Chang E.S."/>
            <person name="Philippe H."/>
            <person name="Cartwright P."/>
            <person name="Bartholomew J.L."/>
            <person name="Huchon D."/>
        </authorList>
    </citation>
    <scope>NUCLEOTIDE SEQUENCE</scope>
    <source>
        <strain evidence="2">Hz1</strain>
        <tissue evidence="2">Whole</tissue>
    </source>
</reference>
<dbReference type="EMBL" id="GHBP01009287">
    <property type="protein sequence ID" value="NDJ94527.1"/>
    <property type="molecule type" value="Transcribed_RNA"/>
</dbReference>
<dbReference type="Pfam" id="PF05018">
    <property type="entry name" value="CFA20_dom"/>
    <property type="match status" value="1"/>
</dbReference>
<keyword evidence="2" id="KW-0969">Cilium</keyword>
<feature type="domain" description="CFA20" evidence="1">
    <location>
        <begin position="1"/>
        <end position="84"/>
    </location>
</feature>
<keyword evidence="2" id="KW-0282">Flagellum</keyword>
<dbReference type="PANTHER" id="PTHR12458">
    <property type="entry name" value="ORF PROTEIN"/>
    <property type="match status" value="1"/>
</dbReference>
<dbReference type="InterPro" id="IPR040441">
    <property type="entry name" value="CFA20/CFAP20DC"/>
</dbReference>
<evidence type="ECO:0000313" key="2">
    <source>
        <dbReference type="EMBL" id="NDJ94527.1"/>
    </source>
</evidence>
<organism evidence="2">
    <name type="scientific">Henneguya salminicola</name>
    <name type="common">Myxosporean</name>
    <dbReference type="NCBI Taxonomy" id="69463"/>
    <lineage>
        <taxon>Eukaryota</taxon>
        <taxon>Metazoa</taxon>
        <taxon>Cnidaria</taxon>
        <taxon>Myxozoa</taxon>
        <taxon>Myxosporea</taxon>
        <taxon>Bivalvulida</taxon>
        <taxon>Platysporina</taxon>
        <taxon>Myxobolidae</taxon>
        <taxon>Henneguya</taxon>
    </lineage>
</organism>
<protein>
    <submittedName>
        <fullName evidence="2">Cilia-and flagella-associated protein 20 (Trinotate prediction)</fullName>
    </submittedName>
</protein>
<dbReference type="AlphaFoldDB" id="A0A6G3MKI5"/>
<accession>A0A6G3MKI5</accession>
<dbReference type="InterPro" id="IPR007714">
    <property type="entry name" value="CFA20_dom"/>
</dbReference>
<sequence length="112" mass="13496">MPIFVMIIKNVNRYFSFELKVKDDSDTVRHLRASNYEYKTRIHQHICTFPLILESGWNVVTLNIIEILKKIYSSNYVETISVQVFILNYFRFMEIVVYEEYISAIEFIQRTN</sequence>
<proteinExistence type="predicted"/>
<evidence type="ECO:0000259" key="1">
    <source>
        <dbReference type="Pfam" id="PF05018"/>
    </source>
</evidence>